<proteinExistence type="predicted"/>
<protein>
    <submittedName>
        <fullName evidence="2">Uncharacterized protein</fullName>
    </submittedName>
</protein>
<keyword evidence="3" id="KW-1185">Reference proteome</keyword>
<reference evidence="2" key="1">
    <citation type="submission" date="2021-07" db="EMBL/GenBank/DDBJ databases">
        <authorList>
            <person name="Durling M."/>
        </authorList>
    </citation>
    <scope>NUCLEOTIDE SEQUENCE</scope>
</reference>
<accession>A0A9N9Q124</accession>
<keyword evidence="1" id="KW-0812">Transmembrane</keyword>
<evidence type="ECO:0000313" key="2">
    <source>
        <dbReference type="EMBL" id="CAG8971234.1"/>
    </source>
</evidence>
<keyword evidence="1" id="KW-0472">Membrane</keyword>
<organism evidence="2 3">
    <name type="scientific">Hymenoscyphus albidus</name>
    <dbReference type="NCBI Taxonomy" id="595503"/>
    <lineage>
        <taxon>Eukaryota</taxon>
        <taxon>Fungi</taxon>
        <taxon>Dikarya</taxon>
        <taxon>Ascomycota</taxon>
        <taxon>Pezizomycotina</taxon>
        <taxon>Leotiomycetes</taxon>
        <taxon>Helotiales</taxon>
        <taxon>Helotiaceae</taxon>
        <taxon>Hymenoscyphus</taxon>
    </lineage>
</organism>
<evidence type="ECO:0000256" key="1">
    <source>
        <dbReference type="SAM" id="Phobius"/>
    </source>
</evidence>
<feature type="transmembrane region" description="Helical" evidence="1">
    <location>
        <begin position="132"/>
        <end position="157"/>
    </location>
</feature>
<evidence type="ECO:0000313" key="3">
    <source>
        <dbReference type="Proteomes" id="UP000701801"/>
    </source>
</evidence>
<dbReference type="EMBL" id="CAJVRM010000015">
    <property type="protein sequence ID" value="CAG8971234.1"/>
    <property type="molecule type" value="Genomic_DNA"/>
</dbReference>
<feature type="transmembrane region" description="Helical" evidence="1">
    <location>
        <begin position="100"/>
        <end position="120"/>
    </location>
</feature>
<feature type="transmembrane region" description="Helical" evidence="1">
    <location>
        <begin position="12"/>
        <end position="43"/>
    </location>
</feature>
<dbReference type="Proteomes" id="UP000701801">
    <property type="component" value="Unassembled WGS sequence"/>
</dbReference>
<comment type="caution">
    <text evidence="2">The sequence shown here is derived from an EMBL/GenBank/DDBJ whole genome shotgun (WGS) entry which is preliminary data.</text>
</comment>
<name>A0A9N9Q124_9HELO</name>
<feature type="transmembrane region" description="Helical" evidence="1">
    <location>
        <begin position="70"/>
        <end position="93"/>
    </location>
</feature>
<keyword evidence="1" id="KW-1133">Transmembrane helix</keyword>
<dbReference type="AlphaFoldDB" id="A0A9N9Q124"/>
<dbReference type="OrthoDB" id="5211263at2759"/>
<sequence length="266" mass="29458">MSSKYNHAPWRKAILIPFWVVQIIFLCVMIGSLTLAMIGLAALDPYRGGNKELDAFNDLNREEVDRALHIILPIFFAICSYSLVTVIIDIVLLALHRLKLAIFIALSGINTAIWTVMLALKIPVGGVDTQQAGAIAINVILALSFWVPFIYGCTVCCRVRKSKKALNEGSTSLSENGSSPQYGHFTSRDIHDEESFPLAVERPSYNNTRDTRVEDFRGDRSIFPNHGHGQDSFIANHPSPHPPTINIQHDGVNGYEMGSGKKGEIR</sequence>
<gene>
    <name evidence="2" type="ORF">HYALB_00001398</name>
</gene>